<dbReference type="Proteomes" id="UP000002195">
    <property type="component" value="Unassembled WGS sequence"/>
</dbReference>
<dbReference type="HOGENOM" id="CLU_173641_0_0_1"/>
<dbReference type="PhylomeDB" id="Q54SM5"/>
<comment type="caution">
    <text evidence="1">The sequence shown here is derived from an EMBL/GenBank/DDBJ whole genome shotgun (WGS) entry which is preliminary data.</text>
</comment>
<dbReference type="KEGG" id="ddi:DDB_G0282751"/>
<dbReference type="GeneID" id="8623537"/>
<keyword evidence="2" id="KW-1185">Reference proteome</keyword>
<evidence type="ECO:0000313" key="2">
    <source>
        <dbReference type="Proteomes" id="UP000002195"/>
    </source>
</evidence>
<sequence length="110" mass="12799">MIEELIDSIKLLRNLAIEYGNEEYGDALIVKNPNMMLEALELKSKQFHQHCVKTVIENELYLDFFVYKGKCKNIKCTRGNKARKNSIVCSVYSDMVNQAIEQLRELIKIN</sequence>
<name>Q54SM5_DICDI</name>
<dbReference type="InParanoid" id="Q54SM5"/>
<dbReference type="AlphaFoldDB" id="Q54SM5"/>
<proteinExistence type="predicted"/>
<reference evidence="1 2" key="1">
    <citation type="journal article" date="2005" name="Nature">
        <title>The genome of the social amoeba Dictyostelium discoideum.</title>
        <authorList>
            <consortium name="The Dictyostelium discoideum Sequencing Consortium"/>
            <person name="Eichinger L."/>
            <person name="Pachebat J.A."/>
            <person name="Glockner G."/>
            <person name="Rajandream M.A."/>
            <person name="Sucgang R."/>
            <person name="Berriman M."/>
            <person name="Song J."/>
            <person name="Olsen R."/>
            <person name="Szafranski K."/>
            <person name="Xu Q."/>
            <person name="Tunggal B."/>
            <person name="Kummerfeld S."/>
            <person name="Madera M."/>
            <person name="Konfortov B.A."/>
            <person name="Rivero F."/>
            <person name="Bankier A.T."/>
            <person name="Lehmann R."/>
            <person name="Hamlin N."/>
            <person name="Davies R."/>
            <person name="Gaudet P."/>
            <person name="Fey P."/>
            <person name="Pilcher K."/>
            <person name="Chen G."/>
            <person name="Saunders D."/>
            <person name="Sodergren E."/>
            <person name="Davis P."/>
            <person name="Kerhornou A."/>
            <person name="Nie X."/>
            <person name="Hall N."/>
            <person name="Anjard C."/>
            <person name="Hemphill L."/>
            <person name="Bason N."/>
            <person name="Farbrother P."/>
            <person name="Desany B."/>
            <person name="Just E."/>
            <person name="Morio T."/>
            <person name="Rost R."/>
            <person name="Churcher C."/>
            <person name="Cooper J."/>
            <person name="Haydock S."/>
            <person name="van Driessche N."/>
            <person name="Cronin A."/>
            <person name="Goodhead I."/>
            <person name="Muzny D."/>
            <person name="Mourier T."/>
            <person name="Pain A."/>
            <person name="Lu M."/>
            <person name="Harper D."/>
            <person name="Lindsay R."/>
            <person name="Hauser H."/>
            <person name="James K."/>
            <person name="Quiles M."/>
            <person name="Madan Babu M."/>
            <person name="Saito T."/>
            <person name="Buchrieser C."/>
            <person name="Wardroper A."/>
            <person name="Felder M."/>
            <person name="Thangavelu M."/>
            <person name="Johnson D."/>
            <person name="Knights A."/>
            <person name="Loulseged H."/>
            <person name="Mungall K."/>
            <person name="Oliver K."/>
            <person name="Price C."/>
            <person name="Quail M.A."/>
            <person name="Urushihara H."/>
            <person name="Hernandez J."/>
            <person name="Rabbinowitsch E."/>
            <person name="Steffen D."/>
            <person name="Sanders M."/>
            <person name="Ma J."/>
            <person name="Kohara Y."/>
            <person name="Sharp S."/>
            <person name="Simmonds M."/>
            <person name="Spiegler S."/>
            <person name="Tivey A."/>
            <person name="Sugano S."/>
            <person name="White B."/>
            <person name="Walker D."/>
            <person name="Woodward J."/>
            <person name="Winckler T."/>
            <person name="Tanaka Y."/>
            <person name="Shaulsky G."/>
            <person name="Schleicher M."/>
            <person name="Weinstock G."/>
            <person name="Rosenthal A."/>
            <person name="Cox E.C."/>
            <person name="Chisholm R.L."/>
            <person name="Gibbs R."/>
            <person name="Loomis W.F."/>
            <person name="Platzer M."/>
            <person name="Kay R.R."/>
            <person name="Williams J."/>
            <person name="Dear P.H."/>
            <person name="Noegel A.A."/>
            <person name="Barrell B."/>
            <person name="Kuspa A."/>
        </authorList>
    </citation>
    <scope>NUCLEOTIDE SEQUENCE [LARGE SCALE GENOMIC DNA]</scope>
    <source>
        <strain evidence="1 2">AX4</strain>
    </source>
</reference>
<dbReference type="PaxDb" id="44689-DDB0218374"/>
<evidence type="ECO:0000313" key="1">
    <source>
        <dbReference type="EMBL" id="EAL66235.2"/>
    </source>
</evidence>
<dbReference type="VEuPathDB" id="AmoebaDB:DDB_G0282751"/>
<gene>
    <name evidence="1" type="ORF">DDB_G0282751</name>
</gene>
<dbReference type="RefSeq" id="XP_640014.2">
    <property type="nucleotide sequence ID" value="XM_634922.2"/>
</dbReference>
<dbReference type="dictyBase" id="DDB_G0282751"/>
<organism evidence="1 2">
    <name type="scientific">Dictyostelium discoideum</name>
    <name type="common">Social amoeba</name>
    <dbReference type="NCBI Taxonomy" id="44689"/>
    <lineage>
        <taxon>Eukaryota</taxon>
        <taxon>Amoebozoa</taxon>
        <taxon>Evosea</taxon>
        <taxon>Eumycetozoa</taxon>
        <taxon>Dictyostelia</taxon>
        <taxon>Dictyosteliales</taxon>
        <taxon>Dictyosteliaceae</taxon>
        <taxon>Dictyostelium</taxon>
    </lineage>
</organism>
<dbReference type="EMBL" id="AAFI02000047">
    <property type="protein sequence ID" value="EAL66235.2"/>
    <property type="molecule type" value="Genomic_DNA"/>
</dbReference>
<accession>Q54SM5</accession>
<protein>
    <submittedName>
        <fullName evidence="1">Uncharacterized protein</fullName>
    </submittedName>
</protein>